<evidence type="ECO:0000256" key="3">
    <source>
        <dbReference type="ARBA" id="ARBA00022679"/>
    </source>
</evidence>
<dbReference type="PRINTS" id="PR00344">
    <property type="entry name" value="BCTRLSENSOR"/>
</dbReference>
<dbReference type="SMART" id="SM00387">
    <property type="entry name" value="HATPase_c"/>
    <property type="match status" value="1"/>
</dbReference>
<dbReference type="AlphaFoldDB" id="A0AAE0FEK7"/>
<dbReference type="Pfam" id="PF02518">
    <property type="entry name" value="HATPase_c"/>
    <property type="match status" value="1"/>
</dbReference>
<evidence type="ECO:0000256" key="4">
    <source>
        <dbReference type="ARBA" id="ARBA00022777"/>
    </source>
</evidence>
<comment type="catalytic activity">
    <reaction evidence="1">
        <text>ATP + protein L-histidine = ADP + protein N-phospho-L-histidine.</text>
        <dbReference type="EC" id="2.7.13.3"/>
    </reaction>
</comment>
<dbReference type="EMBL" id="LGRX02035563">
    <property type="protein sequence ID" value="KAK3234070.1"/>
    <property type="molecule type" value="Genomic_DNA"/>
</dbReference>
<reference evidence="7" key="2">
    <citation type="submission" date="2023-06" db="EMBL/GenBank/DDBJ databases">
        <title>Long-read-based genome assembly of the green algal bacterivore Cymbomonas tetramitiformis.</title>
        <authorList>
            <person name="Gyaltshen Y."/>
            <person name="Rozenberg A."/>
            <person name="Paasch A."/>
            <person name="Burns J.A."/>
            <person name="Warring S."/>
            <person name="Larson R."/>
            <person name="Maurer-Alcala X."/>
            <person name="Dacks J."/>
            <person name="Kim E."/>
        </authorList>
    </citation>
    <scope>NUCLEOTIDE SEQUENCE</scope>
    <source>
        <strain evidence="7">PLY_AMNH</strain>
    </source>
</reference>
<dbReference type="InterPro" id="IPR036890">
    <property type="entry name" value="HATPase_C_sf"/>
</dbReference>
<dbReference type="PANTHER" id="PTHR43047">
    <property type="entry name" value="TWO-COMPONENT HISTIDINE PROTEIN KINASE"/>
    <property type="match status" value="1"/>
</dbReference>
<feature type="domain" description="Histidine kinase" evidence="5">
    <location>
        <begin position="1"/>
        <end position="117"/>
    </location>
</feature>
<evidence type="ECO:0000259" key="5">
    <source>
        <dbReference type="PROSITE" id="PS50109"/>
    </source>
</evidence>
<dbReference type="Proteomes" id="UP001190700">
    <property type="component" value="Unassembled WGS sequence"/>
</dbReference>
<dbReference type="InterPro" id="IPR004358">
    <property type="entry name" value="Sig_transdc_His_kin-like_C"/>
</dbReference>
<dbReference type="EMBL" id="LGRX02019673">
    <property type="protein sequence ID" value="KAK3258265.1"/>
    <property type="molecule type" value="Genomic_DNA"/>
</dbReference>
<comment type="caution">
    <text evidence="7">The sequence shown here is derived from an EMBL/GenBank/DDBJ whole genome shotgun (WGS) entry which is preliminary data.</text>
</comment>
<name>A0AAE0FEK7_9CHLO</name>
<evidence type="ECO:0000313" key="6">
    <source>
        <dbReference type="EMBL" id="KAK3234070.1"/>
    </source>
</evidence>
<keyword evidence="3" id="KW-0808">Transferase</keyword>
<reference evidence="7 8" key="1">
    <citation type="journal article" date="2015" name="Genome Biol. Evol.">
        <title>Comparative Genomics of a Bacterivorous Green Alga Reveals Evolutionary Causalities and Consequences of Phago-Mixotrophic Mode of Nutrition.</title>
        <authorList>
            <person name="Burns J.A."/>
            <person name="Paasch A."/>
            <person name="Narechania A."/>
            <person name="Kim E."/>
        </authorList>
    </citation>
    <scope>NUCLEOTIDE SEQUENCE [LARGE SCALE GENOMIC DNA]</scope>
    <source>
        <strain evidence="7">PLY_AMNH</strain>
    </source>
</reference>
<dbReference type="EC" id="2.7.13.3" evidence="2"/>
<evidence type="ECO:0000256" key="2">
    <source>
        <dbReference type="ARBA" id="ARBA00012438"/>
    </source>
</evidence>
<proteinExistence type="predicted"/>
<dbReference type="PROSITE" id="PS50109">
    <property type="entry name" value="HIS_KIN"/>
    <property type="match status" value="1"/>
</dbReference>
<gene>
    <name evidence="7" type="ORF">CYMTET_32683</name>
    <name evidence="6" type="ORF">CYMTET_55661</name>
</gene>
<dbReference type="SUPFAM" id="SSF55874">
    <property type="entry name" value="ATPase domain of HSP90 chaperone/DNA topoisomerase II/histidine kinase"/>
    <property type="match status" value="1"/>
</dbReference>
<accession>A0AAE0FEK7</accession>
<keyword evidence="4" id="KW-0418">Kinase</keyword>
<dbReference type="GO" id="GO:0009927">
    <property type="term" value="F:histidine phosphotransfer kinase activity"/>
    <property type="evidence" value="ECO:0007669"/>
    <property type="project" value="TreeGrafter"/>
</dbReference>
<evidence type="ECO:0000256" key="1">
    <source>
        <dbReference type="ARBA" id="ARBA00000085"/>
    </source>
</evidence>
<dbReference type="PANTHER" id="PTHR43047:SF69">
    <property type="entry name" value="HISTIDINE KINASE CONTAINING CHEY-HOMOLOGOUS RECEIVER DOMAIN-RELATED"/>
    <property type="match status" value="1"/>
</dbReference>
<dbReference type="InterPro" id="IPR003594">
    <property type="entry name" value="HATPase_dom"/>
</dbReference>
<protein>
    <recommendedName>
        <fullName evidence="2">histidine kinase</fullName>
        <ecNumber evidence="2">2.7.13.3</ecNumber>
    </recommendedName>
</protein>
<dbReference type="Gene3D" id="3.30.565.10">
    <property type="entry name" value="Histidine kinase-like ATPase, C-terminal domain"/>
    <property type="match status" value="1"/>
</dbReference>
<dbReference type="InterPro" id="IPR005467">
    <property type="entry name" value="His_kinase_dom"/>
</dbReference>
<evidence type="ECO:0000313" key="8">
    <source>
        <dbReference type="Proteomes" id="UP001190700"/>
    </source>
</evidence>
<dbReference type="GO" id="GO:0005886">
    <property type="term" value="C:plasma membrane"/>
    <property type="evidence" value="ECO:0007669"/>
    <property type="project" value="TreeGrafter"/>
</dbReference>
<keyword evidence="8" id="KW-1185">Reference proteome</keyword>
<sequence length="193" mass="20915">MEELTLQALSSLNMEATASSRISLAVPKLHALQDILSDVGQVTFTVKDTGVGICPEDAGKLFTAYGQINPSELQQGGGAGLGLSLSKAIIEQMGGKIRVNSTPNVGTEFIFEIPFPGHNPLEKDENIPNIEQRRDLHLDIERSVEVDLHEEVKPTLCHDAASCVDMTPSHPNKLKTSCEVGSNESLEDTFRYA</sequence>
<dbReference type="GO" id="GO:0000155">
    <property type="term" value="F:phosphorelay sensor kinase activity"/>
    <property type="evidence" value="ECO:0007669"/>
    <property type="project" value="TreeGrafter"/>
</dbReference>
<organism evidence="7 8">
    <name type="scientific">Cymbomonas tetramitiformis</name>
    <dbReference type="NCBI Taxonomy" id="36881"/>
    <lineage>
        <taxon>Eukaryota</taxon>
        <taxon>Viridiplantae</taxon>
        <taxon>Chlorophyta</taxon>
        <taxon>Pyramimonadophyceae</taxon>
        <taxon>Pyramimonadales</taxon>
        <taxon>Pyramimonadaceae</taxon>
        <taxon>Cymbomonas</taxon>
    </lineage>
</organism>
<evidence type="ECO:0000313" key="7">
    <source>
        <dbReference type="EMBL" id="KAK3258265.1"/>
    </source>
</evidence>